<keyword evidence="4" id="KW-0645">Protease</keyword>
<evidence type="ECO:0000256" key="2">
    <source>
        <dbReference type="ARBA" id="ARBA00005228"/>
    </source>
</evidence>
<dbReference type="InterPro" id="IPR029058">
    <property type="entry name" value="AB_hydrolase_fold"/>
</dbReference>
<dbReference type="Gene3D" id="3.40.50.1820">
    <property type="entry name" value="alpha/beta hydrolase"/>
    <property type="match status" value="1"/>
</dbReference>
<keyword evidence="5" id="KW-0378">Hydrolase</keyword>
<dbReference type="InterPro" id="IPR001375">
    <property type="entry name" value="Peptidase_S9_cat"/>
</dbReference>
<evidence type="ECO:0000256" key="6">
    <source>
        <dbReference type="ARBA" id="ARBA00022825"/>
    </source>
</evidence>
<organism evidence="10 11">
    <name type="scientific">Mangrovimicrobium sediminis</name>
    <dbReference type="NCBI Taxonomy" id="2562682"/>
    <lineage>
        <taxon>Bacteria</taxon>
        <taxon>Pseudomonadati</taxon>
        <taxon>Pseudomonadota</taxon>
        <taxon>Gammaproteobacteria</taxon>
        <taxon>Cellvibrionales</taxon>
        <taxon>Halieaceae</taxon>
        <taxon>Mangrovimicrobium</taxon>
    </lineage>
</organism>
<dbReference type="EC" id="3.4.21.26" evidence="3"/>
<dbReference type="GO" id="GO:0006508">
    <property type="term" value="P:proteolysis"/>
    <property type="evidence" value="ECO:0007669"/>
    <property type="project" value="UniProtKB-KW"/>
</dbReference>
<evidence type="ECO:0000313" key="11">
    <source>
        <dbReference type="Proteomes" id="UP000298050"/>
    </source>
</evidence>
<dbReference type="GO" id="GO:0004252">
    <property type="term" value="F:serine-type endopeptidase activity"/>
    <property type="evidence" value="ECO:0007669"/>
    <property type="project" value="UniProtKB-EC"/>
</dbReference>
<proteinExistence type="inferred from homology"/>
<dbReference type="InterPro" id="IPR002470">
    <property type="entry name" value="Peptidase_S9A"/>
</dbReference>
<evidence type="ECO:0000256" key="1">
    <source>
        <dbReference type="ARBA" id="ARBA00001070"/>
    </source>
</evidence>
<comment type="similarity">
    <text evidence="2">Belongs to the peptidase S9A family.</text>
</comment>
<dbReference type="SUPFAM" id="SSF53474">
    <property type="entry name" value="alpha/beta-Hydrolases"/>
    <property type="match status" value="1"/>
</dbReference>
<evidence type="ECO:0000256" key="3">
    <source>
        <dbReference type="ARBA" id="ARBA00011897"/>
    </source>
</evidence>
<protein>
    <recommendedName>
        <fullName evidence="3">prolyl oligopeptidase</fullName>
        <ecNumber evidence="3">3.4.21.26</ecNumber>
    </recommendedName>
</protein>
<feature type="domain" description="Peptidase S9A N-terminal" evidence="9">
    <location>
        <begin position="35"/>
        <end position="434"/>
    </location>
</feature>
<dbReference type="PRINTS" id="PR00862">
    <property type="entry name" value="PROLIGOPTASE"/>
</dbReference>
<dbReference type="AlphaFoldDB" id="A0A4Z0LYE7"/>
<name>A0A4Z0LYE7_9GAMM</name>
<sequence length="728" mass="78391">MTVTTTARWRLPAALALSAALAGCATSDNQAPAGPPVAKVQDVVETHWGVQVHDPYRYMENLEDPYVEGWFKGQADYTASVLDALPQTASLEQRLKELDAGKPYWTYAVHREADGSLFFMRRNAGESVGKLYFTPAGGEPRLLVDPETLGGDGEEHYSLELYSPSPDARYVAYGLAQGGSEETTYYVMEVASGELVGQSIGNIETAYNAPEWTADSEGFFYSRRRDLPADAPATEVYKQTSVRYHRLGSDPAADPVIAAYDRSPRMPISDVDFPSMVITPGSKYAVVKVKHGDSNEISLYSAPMDSLFEANIPWRNICTASDLVVDFAVHGDEIYLKTGQDAPRYRLVKTSLAAPDLAAATEVVPAGDVVLDAVYAAADALYLDTRVDGVNKVMRLPYGGGAPQPLPVPGDAAAYVSAVSETLPGVYTYVTAWTVGPLTYAYDPASNAFTDTGLLPKGKFDAVPGYVSEEVLVTSHDGVKVPVSILRRADVKLDGSNPTIVYGYGSYGLSMDVNFSAIRLAWLERGGVYAIAHVRGGGEYGQAWHYAGRMLNKPNTWKDAIAAGEYLVKNGYTSPEHMAVMGGSAGGILVGRAITERPDLFAAAVSQVGMTDTIRAETTTNGVPNIQEFGTVTEEDGFKGLLEMSPYAHVEDGVAYPAVLFTHGYNDPRVNPWMSGKLAARMQAATTGGPVLLRVEYGAGHGIGSTRGQVLKQYADIYSFLLWQLGDS</sequence>
<dbReference type="Pfam" id="PF00326">
    <property type="entry name" value="Peptidase_S9"/>
    <property type="match status" value="1"/>
</dbReference>
<dbReference type="GO" id="GO:0070012">
    <property type="term" value="F:oligopeptidase activity"/>
    <property type="evidence" value="ECO:0007669"/>
    <property type="project" value="TreeGrafter"/>
</dbReference>
<gene>
    <name evidence="10" type="ORF">E4634_15150</name>
</gene>
<dbReference type="InterPro" id="IPR051167">
    <property type="entry name" value="Prolyl_oligopep/macrocyclase"/>
</dbReference>
<evidence type="ECO:0000256" key="4">
    <source>
        <dbReference type="ARBA" id="ARBA00022670"/>
    </source>
</evidence>
<evidence type="ECO:0000259" key="9">
    <source>
        <dbReference type="Pfam" id="PF02897"/>
    </source>
</evidence>
<dbReference type="OrthoDB" id="9801421at2"/>
<dbReference type="Pfam" id="PF02897">
    <property type="entry name" value="Peptidase_S9_N"/>
    <property type="match status" value="1"/>
</dbReference>
<keyword evidence="6" id="KW-0720">Serine protease</keyword>
<reference evidence="10 11" key="1">
    <citation type="submission" date="2019-04" db="EMBL/GenBank/DDBJ databases">
        <title>Taxonomy of novel Haliea sp. from mangrove soil of West Coast of India.</title>
        <authorList>
            <person name="Verma A."/>
            <person name="Kumar P."/>
            <person name="Krishnamurthi S."/>
        </authorList>
    </citation>
    <scope>NUCLEOTIDE SEQUENCE [LARGE SCALE GENOMIC DNA]</scope>
    <source>
        <strain evidence="10 11">SAOS-164</strain>
    </source>
</reference>
<dbReference type="InterPro" id="IPR002471">
    <property type="entry name" value="Pept_S9_AS"/>
</dbReference>
<dbReference type="PANTHER" id="PTHR42881:SF2">
    <property type="entry name" value="PROLYL ENDOPEPTIDASE"/>
    <property type="match status" value="1"/>
</dbReference>
<evidence type="ECO:0000256" key="7">
    <source>
        <dbReference type="SAM" id="SignalP"/>
    </source>
</evidence>
<feature type="chain" id="PRO_5021198490" description="prolyl oligopeptidase" evidence="7">
    <location>
        <begin position="23"/>
        <end position="728"/>
    </location>
</feature>
<dbReference type="RefSeq" id="WP_135445403.1">
    <property type="nucleotide sequence ID" value="NZ_SRLE01000010.1"/>
</dbReference>
<dbReference type="PANTHER" id="PTHR42881">
    <property type="entry name" value="PROLYL ENDOPEPTIDASE"/>
    <property type="match status" value="1"/>
</dbReference>
<dbReference type="InterPro" id="IPR023302">
    <property type="entry name" value="Pept_S9A_N"/>
</dbReference>
<keyword evidence="7" id="KW-0732">Signal</keyword>
<evidence type="ECO:0000313" key="10">
    <source>
        <dbReference type="EMBL" id="TGD72301.1"/>
    </source>
</evidence>
<evidence type="ECO:0000256" key="5">
    <source>
        <dbReference type="ARBA" id="ARBA00022801"/>
    </source>
</evidence>
<accession>A0A4Z0LYE7</accession>
<dbReference type="GO" id="GO:0005829">
    <property type="term" value="C:cytosol"/>
    <property type="evidence" value="ECO:0007669"/>
    <property type="project" value="TreeGrafter"/>
</dbReference>
<feature type="domain" description="Peptidase S9 prolyl oligopeptidase catalytic" evidence="8">
    <location>
        <begin position="515"/>
        <end position="727"/>
    </location>
</feature>
<comment type="caution">
    <text evidence="10">The sequence shown here is derived from an EMBL/GenBank/DDBJ whole genome shotgun (WGS) entry which is preliminary data.</text>
</comment>
<comment type="catalytic activity">
    <reaction evidence="1">
        <text>Hydrolysis of Pro-|-Xaa &gt;&gt; Ala-|-Xaa in oligopeptides.</text>
        <dbReference type="EC" id="3.4.21.26"/>
    </reaction>
</comment>
<feature type="signal peptide" evidence="7">
    <location>
        <begin position="1"/>
        <end position="22"/>
    </location>
</feature>
<dbReference type="PROSITE" id="PS00708">
    <property type="entry name" value="PRO_ENDOPEP_SER"/>
    <property type="match status" value="1"/>
</dbReference>
<keyword evidence="11" id="KW-1185">Reference proteome</keyword>
<evidence type="ECO:0000259" key="8">
    <source>
        <dbReference type="Pfam" id="PF00326"/>
    </source>
</evidence>
<dbReference type="Proteomes" id="UP000298050">
    <property type="component" value="Unassembled WGS sequence"/>
</dbReference>
<dbReference type="EMBL" id="SRLE01000010">
    <property type="protein sequence ID" value="TGD72301.1"/>
    <property type="molecule type" value="Genomic_DNA"/>
</dbReference>
<dbReference type="SUPFAM" id="SSF50993">
    <property type="entry name" value="Peptidase/esterase 'gauge' domain"/>
    <property type="match status" value="1"/>
</dbReference>
<dbReference type="Gene3D" id="2.130.10.120">
    <property type="entry name" value="Prolyl oligopeptidase, N-terminal domain"/>
    <property type="match status" value="1"/>
</dbReference>